<keyword evidence="2" id="KW-1185">Reference proteome</keyword>
<dbReference type="Proteomes" id="UP000320660">
    <property type="component" value="Segment"/>
</dbReference>
<dbReference type="GeneID" id="55613480"/>
<dbReference type="RefSeq" id="YP_009843214.1">
    <property type="nucleotide sequence ID" value="NC_048747.1"/>
</dbReference>
<protein>
    <submittedName>
        <fullName evidence="1">Uncharacterized protein</fullName>
    </submittedName>
</protein>
<sequence>MSKKNKGTRRGVQIKGRQQRLTKLNQYTIANTVKEISDHFYFFGSHAHQLDTVDWAPKLMRLKQSKDRQVAIKALITLLSEPSPWQLFLFVGVDTGETVEVFSYLQEFKKQTHVGIATPWNEFVEDCLRELKRNIVNEAEYKGTQLKSGDQICGFGYYLFNSDEYNLDAAEDSIADSLYETGVFNTPFDEDDYLTIKRHHFTELFTRQELRTIKG</sequence>
<reference evidence="1 2" key="1">
    <citation type="submission" date="2019-01" db="EMBL/GenBank/DDBJ databases">
        <authorList>
            <person name="Le T.S."/>
            <person name="Kurtboke I."/>
        </authorList>
    </citation>
    <scope>NUCLEOTIDE SEQUENCE [LARGE SCALE GENOMIC DNA]</scope>
</reference>
<dbReference type="EMBL" id="MK368614">
    <property type="protein sequence ID" value="QAU04267.1"/>
    <property type="molecule type" value="Genomic_DNA"/>
</dbReference>
<name>A0A513PWM9_9CAUD</name>
<organism evidence="1 2">
    <name type="scientific">Vibrio phage 2 TSL-2019</name>
    <dbReference type="NCBI Taxonomy" id="2508172"/>
    <lineage>
        <taxon>Viruses</taxon>
        <taxon>Duplodnaviria</taxon>
        <taxon>Heunggongvirae</taxon>
        <taxon>Uroviricota</taxon>
        <taxon>Caudoviricetes</taxon>
        <taxon>Chimalliviridae</taxon>
        <taxon>Gorgonvirinae</taxon>
        <taxon>Aphroditevirus</taxon>
        <taxon>Aphroditevirus av2TSL2019</taxon>
    </lineage>
</organism>
<proteinExistence type="predicted"/>
<evidence type="ECO:0000313" key="1">
    <source>
        <dbReference type="EMBL" id="QAU04267.1"/>
    </source>
</evidence>
<evidence type="ECO:0000313" key="2">
    <source>
        <dbReference type="Proteomes" id="UP000320660"/>
    </source>
</evidence>
<dbReference type="KEGG" id="vg:55613480"/>
<accession>A0A513PWM9</accession>